<dbReference type="EC" id="3.4.16.4" evidence="5"/>
<feature type="signal peptide" evidence="3">
    <location>
        <begin position="1"/>
        <end position="28"/>
    </location>
</feature>
<dbReference type="EMBL" id="SJPK01000020">
    <property type="protein sequence ID" value="TWT55917.1"/>
    <property type="molecule type" value="Genomic_DNA"/>
</dbReference>
<dbReference type="PANTHER" id="PTHR46825:SF11">
    <property type="entry name" value="PENICILLIN-BINDING PROTEIN 4"/>
    <property type="match status" value="1"/>
</dbReference>
<dbReference type="Proteomes" id="UP000318053">
    <property type="component" value="Unassembled WGS sequence"/>
</dbReference>
<keyword evidence="5" id="KW-0378">Hydrolase</keyword>
<dbReference type="GO" id="GO:0016020">
    <property type="term" value="C:membrane"/>
    <property type="evidence" value="ECO:0007669"/>
    <property type="project" value="UniProtKB-SubCell"/>
</dbReference>
<feature type="chain" id="PRO_5023052328" evidence="3">
    <location>
        <begin position="29"/>
        <end position="397"/>
    </location>
</feature>
<evidence type="ECO:0000313" key="5">
    <source>
        <dbReference type="EMBL" id="TWT55917.1"/>
    </source>
</evidence>
<reference evidence="5 6" key="1">
    <citation type="submission" date="2019-02" db="EMBL/GenBank/DDBJ databases">
        <title>Deep-cultivation of Planctomycetes and their phenomic and genomic characterization uncovers novel biology.</title>
        <authorList>
            <person name="Wiegand S."/>
            <person name="Jogler M."/>
            <person name="Boedeker C."/>
            <person name="Pinto D."/>
            <person name="Vollmers J."/>
            <person name="Rivas-Marin E."/>
            <person name="Kohn T."/>
            <person name="Peeters S.H."/>
            <person name="Heuer A."/>
            <person name="Rast P."/>
            <person name="Oberbeckmann S."/>
            <person name="Bunk B."/>
            <person name="Jeske O."/>
            <person name="Meyerdierks A."/>
            <person name="Storesund J.E."/>
            <person name="Kallscheuer N."/>
            <person name="Luecker S."/>
            <person name="Lage O.M."/>
            <person name="Pohl T."/>
            <person name="Merkel B.J."/>
            <person name="Hornburger P."/>
            <person name="Mueller R.-W."/>
            <person name="Bruemmer F."/>
            <person name="Labrenz M."/>
            <person name="Spormann A.M."/>
            <person name="Op Den Camp H."/>
            <person name="Overmann J."/>
            <person name="Amann R."/>
            <person name="Jetten M.S.M."/>
            <person name="Mascher T."/>
            <person name="Medema M.H."/>
            <person name="Devos D.P."/>
            <person name="Kaster A.-K."/>
            <person name="Ovreas L."/>
            <person name="Rohde M."/>
            <person name="Galperin M.Y."/>
            <person name="Jogler C."/>
        </authorList>
    </citation>
    <scope>NUCLEOTIDE SEQUENCE [LARGE SCALE GENOMIC DNA]</scope>
    <source>
        <strain evidence="5 6">CA85</strain>
    </source>
</reference>
<dbReference type="Gene3D" id="3.40.710.10">
    <property type="entry name" value="DD-peptidase/beta-lactamase superfamily"/>
    <property type="match status" value="1"/>
</dbReference>
<evidence type="ECO:0000256" key="2">
    <source>
        <dbReference type="ARBA" id="ARBA00023136"/>
    </source>
</evidence>
<dbReference type="RefSeq" id="WP_146393537.1">
    <property type="nucleotide sequence ID" value="NZ_SJPK01000020.1"/>
</dbReference>
<dbReference type="SUPFAM" id="SSF56601">
    <property type="entry name" value="beta-lactamase/transpeptidase-like"/>
    <property type="match status" value="1"/>
</dbReference>
<dbReference type="InterPro" id="IPR050491">
    <property type="entry name" value="AmpC-like"/>
</dbReference>
<keyword evidence="2" id="KW-0472">Membrane</keyword>
<proteinExistence type="predicted"/>
<comment type="subcellular location">
    <subcellularLocation>
        <location evidence="1">Membrane</location>
    </subcellularLocation>
</comment>
<sequence length="397" mass="42853" precursor="true">MNWIPSVRRSIVLGSLLSISGFLSTASAEETDEPGEGLRDRLAEICRQNDLPAMAVAVVNSDGLVEADCVGVRKRGSASEVELSDRFPIGSNSKSMTGTLAAVLVDAGKIQWTTTIDDVWPSTAGMNVHPDLKKVTLDQLLSHQSGLAANVSDLSEQAWADFFAEQEAPIAERKRLLKLALSQPPSQPQGSFGYSNLGYAVASAMLENRGGEPFEVLMKKHLFDPLEMDTADFRSMKSAKKLQPPMLWGHRADSGEPIDPRMAGAENPTIYAAAGTIHVAIEDYAKYARWQLSGDPSPVLQSQSAMDHLRKPQVAYATDGAEYGSGWIILKTGLGQALTHTGSNTNTLALIWIFPESNFAAIVCTNSGQSEAFPACDEMIRYLMTEHAAVSRAPEAD</sequence>
<keyword evidence="6" id="KW-1185">Reference proteome</keyword>
<dbReference type="AlphaFoldDB" id="A0A5C5WYX5"/>
<evidence type="ECO:0000313" key="6">
    <source>
        <dbReference type="Proteomes" id="UP000318053"/>
    </source>
</evidence>
<keyword evidence="5" id="KW-0645">Protease</keyword>
<dbReference type="Pfam" id="PF00144">
    <property type="entry name" value="Beta-lactamase"/>
    <property type="match status" value="1"/>
</dbReference>
<keyword evidence="3" id="KW-0732">Signal</keyword>
<comment type="caution">
    <text evidence="5">The sequence shown here is derived from an EMBL/GenBank/DDBJ whole genome shotgun (WGS) entry which is preliminary data.</text>
</comment>
<gene>
    <name evidence="5" type="ORF">CA85_47290</name>
</gene>
<evidence type="ECO:0000256" key="1">
    <source>
        <dbReference type="ARBA" id="ARBA00004370"/>
    </source>
</evidence>
<feature type="domain" description="Beta-lactamase-related" evidence="4">
    <location>
        <begin position="45"/>
        <end position="372"/>
    </location>
</feature>
<organism evidence="5 6">
    <name type="scientific">Allorhodopirellula solitaria</name>
    <dbReference type="NCBI Taxonomy" id="2527987"/>
    <lineage>
        <taxon>Bacteria</taxon>
        <taxon>Pseudomonadati</taxon>
        <taxon>Planctomycetota</taxon>
        <taxon>Planctomycetia</taxon>
        <taxon>Pirellulales</taxon>
        <taxon>Pirellulaceae</taxon>
        <taxon>Allorhodopirellula</taxon>
    </lineage>
</organism>
<name>A0A5C5WYX5_9BACT</name>
<keyword evidence="5" id="KW-0121">Carboxypeptidase</keyword>
<evidence type="ECO:0000259" key="4">
    <source>
        <dbReference type="Pfam" id="PF00144"/>
    </source>
</evidence>
<dbReference type="PANTHER" id="PTHR46825">
    <property type="entry name" value="D-ALANYL-D-ALANINE-CARBOXYPEPTIDASE/ENDOPEPTIDASE AMPH"/>
    <property type="match status" value="1"/>
</dbReference>
<protein>
    <submittedName>
        <fullName evidence="5">D-alanyl-D-alanine carboxypeptidase</fullName>
        <ecNumber evidence="5">3.4.16.4</ecNumber>
    </submittedName>
</protein>
<dbReference type="GO" id="GO:0009002">
    <property type="term" value="F:serine-type D-Ala-D-Ala carboxypeptidase activity"/>
    <property type="evidence" value="ECO:0007669"/>
    <property type="project" value="UniProtKB-EC"/>
</dbReference>
<dbReference type="InterPro" id="IPR001466">
    <property type="entry name" value="Beta-lactam-related"/>
</dbReference>
<evidence type="ECO:0000256" key="3">
    <source>
        <dbReference type="SAM" id="SignalP"/>
    </source>
</evidence>
<dbReference type="OrthoDB" id="9801061at2"/>
<dbReference type="InterPro" id="IPR012338">
    <property type="entry name" value="Beta-lactam/transpept-like"/>
</dbReference>
<accession>A0A5C5WYX5</accession>